<comment type="caution">
    <text evidence="3">The sequence shown here is derived from an EMBL/GenBank/DDBJ whole genome shotgun (WGS) entry which is preliminary data.</text>
</comment>
<dbReference type="Gene3D" id="3.40.1350.10">
    <property type="match status" value="1"/>
</dbReference>
<dbReference type="Proteomes" id="UP000460435">
    <property type="component" value="Unassembled WGS sequence"/>
</dbReference>
<dbReference type="Pfam" id="PF02021">
    <property type="entry name" value="UPF0102"/>
    <property type="match status" value="1"/>
</dbReference>
<evidence type="ECO:0000313" key="3">
    <source>
        <dbReference type="EMBL" id="NDL59339.1"/>
    </source>
</evidence>
<dbReference type="SUPFAM" id="SSF52980">
    <property type="entry name" value="Restriction endonuclease-like"/>
    <property type="match status" value="1"/>
</dbReference>
<comment type="similarity">
    <text evidence="1 2">Belongs to the UPF0102 family.</text>
</comment>
<gene>
    <name evidence="3" type="ORF">F7O44_19910</name>
</gene>
<dbReference type="PANTHER" id="PTHR34039:SF1">
    <property type="entry name" value="UPF0102 PROTEIN YRAN"/>
    <property type="match status" value="1"/>
</dbReference>
<organism evidence="3 4">
    <name type="scientific">Phytoactinopolyspora mesophila</name>
    <dbReference type="NCBI Taxonomy" id="2650750"/>
    <lineage>
        <taxon>Bacteria</taxon>
        <taxon>Bacillati</taxon>
        <taxon>Actinomycetota</taxon>
        <taxon>Actinomycetes</taxon>
        <taxon>Jiangellales</taxon>
        <taxon>Jiangellaceae</taxon>
        <taxon>Phytoactinopolyspora</taxon>
    </lineage>
</organism>
<reference evidence="3 4" key="1">
    <citation type="submission" date="2019-11" db="EMBL/GenBank/DDBJ databases">
        <authorList>
            <person name="Li X.-J."/>
            <person name="Feng X.-M."/>
        </authorList>
    </citation>
    <scope>NUCLEOTIDE SEQUENCE [LARGE SCALE GENOMIC DNA]</scope>
    <source>
        <strain evidence="3 4">XMNu-373</strain>
    </source>
</reference>
<dbReference type="RefSeq" id="WP_162452037.1">
    <property type="nucleotide sequence ID" value="NZ_WLZY01000007.1"/>
</dbReference>
<dbReference type="HAMAP" id="MF_00048">
    <property type="entry name" value="UPF0102"/>
    <property type="match status" value="1"/>
</dbReference>
<dbReference type="PANTHER" id="PTHR34039">
    <property type="entry name" value="UPF0102 PROTEIN YRAN"/>
    <property type="match status" value="1"/>
</dbReference>
<dbReference type="NCBIfam" id="NF009154">
    <property type="entry name" value="PRK12497.3-3"/>
    <property type="match status" value="1"/>
</dbReference>
<dbReference type="NCBIfam" id="TIGR00252">
    <property type="entry name" value="YraN family protein"/>
    <property type="match status" value="1"/>
</dbReference>
<dbReference type="InterPro" id="IPR003509">
    <property type="entry name" value="UPF0102_YraN-like"/>
</dbReference>
<dbReference type="GO" id="GO:0003676">
    <property type="term" value="F:nucleic acid binding"/>
    <property type="evidence" value="ECO:0007669"/>
    <property type="project" value="InterPro"/>
</dbReference>
<dbReference type="CDD" id="cd20736">
    <property type="entry name" value="PoNe_Nuclease"/>
    <property type="match status" value="1"/>
</dbReference>
<protein>
    <recommendedName>
        <fullName evidence="2">UPF0102 protein F7O44_19910</fullName>
    </recommendedName>
</protein>
<dbReference type="EMBL" id="WLZY01000007">
    <property type="protein sequence ID" value="NDL59339.1"/>
    <property type="molecule type" value="Genomic_DNA"/>
</dbReference>
<dbReference type="InterPro" id="IPR011335">
    <property type="entry name" value="Restrct_endonuc-II-like"/>
</dbReference>
<name>A0A7K3M7P6_9ACTN</name>
<dbReference type="NCBIfam" id="NF009150">
    <property type="entry name" value="PRK12497.1-3"/>
    <property type="match status" value="1"/>
</dbReference>
<evidence type="ECO:0000256" key="1">
    <source>
        <dbReference type="ARBA" id="ARBA00006738"/>
    </source>
</evidence>
<evidence type="ECO:0000313" key="4">
    <source>
        <dbReference type="Proteomes" id="UP000460435"/>
    </source>
</evidence>
<evidence type="ECO:0000256" key="2">
    <source>
        <dbReference type="HAMAP-Rule" id="MF_00048"/>
    </source>
</evidence>
<accession>A0A7K3M7P6</accession>
<dbReference type="InterPro" id="IPR011856">
    <property type="entry name" value="tRNA_endonuc-like_dom_sf"/>
</dbReference>
<proteinExistence type="inferred from homology"/>
<keyword evidence="4" id="KW-1185">Reference proteome</keyword>
<sequence>MRVKDGVGAYGEEVAVRHLEQQGMEILCRNWRCAEGEIDIVALDGQTVVVCEVKTRSGTGYGSGLEAVTWEKRSRLRRLALTWREANGRHNAPVRVDVVAVHRQRRGAPHIEHVRGAF</sequence>
<dbReference type="AlphaFoldDB" id="A0A7K3M7P6"/>